<evidence type="ECO:0000313" key="2">
    <source>
        <dbReference type="Proteomes" id="UP000005876"/>
    </source>
</evidence>
<reference evidence="2" key="1">
    <citation type="submission" date="2011-11" db="EMBL/GenBank/DDBJ databases">
        <title>Complete sequence of Paenibacillus terrae HPL-003.</title>
        <authorList>
            <person name="Shin S.H."/>
            <person name="Kim S."/>
            <person name="Kim J.Y."/>
        </authorList>
    </citation>
    <scope>NUCLEOTIDE SEQUENCE [LARGE SCALE GENOMIC DNA]</scope>
    <source>
        <strain evidence="2">HPL-003</strain>
    </source>
</reference>
<dbReference type="AlphaFoldDB" id="G7VT84"/>
<accession>G7VT84</accession>
<sequence>MLAGLLELYAKYDWMGRSITYHRTQIREFFGFREDTIGDVQEISACPVL</sequence>
<gene>
    <name evidence="1" type="ordered locus">HPL003_03625</name>
</gene>
<dbReference type="HOGENOM" id="CLU_3138619_0_0_9"/>
<dbReference type="Proteomes" id="UP000005876">
    <property type="component" value="Chromosome"/>
</dbReference>
<name>G7VT84_PAETH</name>
<protein>
    <submittedName>
        <fullName evidence="1">Transposase Tn3 family protein</fullName>
    </submittedName>
</protein>
<proteinExistence type="predicted"/>
<reference evidence="1 2" key="3">
    <citation type="journal article" date="2012" name="J. Bacteriol.">
        <title>Genome Sequence of Paenibacillus terrae HPL-003, a Xylanase-Producing Bacterium Isolated from Soil Found in Forest Residue.</title>
        <authorList>
            <person name="Shin S.H."/>
            <person name="Kim S."/>
            <person name="Kim J.Y."/>
            <person name="Song H.Y."/>
            <person name="Cho S.J."/>
            <person name="Kim D.R."/>
            <person name="Lee K.I."/>
            <person name="Lim H.K."/>
            <person name="Park N.J."/>
            <person name="Hwang I.T."/>
            <person name="Yang K.S."/>
        </authorList>
    </citation>
    <scope>NUCLEOTIDE SEQUENCE [LARGE SCALE GENOMIC DNA]</scope>
    <source>
        <strain evidence="1 2">HPL-003</strain>
    </source>
</reference>
<reference key="2">
    <citation type="submission" date="2011-11" db="EMBL/GenBank/DDBJ databases">
        <authorList>
            <person name="Shin S.H."/>
            <person name="Kim S."/>
            <person name="Kim J.Y."/>
        </authorList>
    </citation>
    <scope>NUCLEOTIDE SEQUENCE</scope>
    <source>
        <strain>HPL-003</strain>
    </source>
</reference>
<evidence type="ECO:0000313" key="1">
    <source>
        <dbReference type="EMBL" id="AET57499.1"/>
    </source>
</evidence>
<organism evidence="1 2">
    <name type="scientific">Paenibacillus terrae (strain HPL-003)</name>
    <dbReference type="NCBI Taxonomy" id="985665"/>
    <lineage>
        <taxon>Bacteria</taxon>
        <taxon>Bacillati</taxon>
        <taxon>Bacillota</taxon>
        <taxon>Bacilli</taxon>
        <taxon>Bacillales</taxon>
        <taxon>Paenibacillaceae</taxon>
        <taxon>Paenibacillus</taxon>
    </lineage>
</organism>
<dbReference type="EMBL" id="CP003107">
    <property type="protein sequence ID" value="AET57499.1"/>
    <property type="molecule type" value="Genomic_DNA"/>
</dbReference>
<dbReference type="KEGG" id="pta:HPL003_03625"/>